<evidence type="ECO:0000313" key="2">
    <source>
        <dbReference type="Proteomes" id="UP000658656"/>
    </source>
</evidence>
<reference evidence="1" key="2">
    <citation type="submission" date="2020-09" db="EMBL/GenBank/DDBJ databases">
        <authorList>
            <person name="Sun Q."/>
            <person name="Zhou Y."/>
        </authorList>
    </citation>
    <scope>NUCLEOTIDE SEQUENCE</scope>
    <source>
        <strain evidence="1">CGMCC 4.7679</strain>
    </source>
</reference>
<evidence type="ECO:0000313" key="1">
    <source>
        <dbReference type="EMBL" id="GHF48571.1"/>
    </source>
</evidence>
<proteinExistence type="predicted"/>
<protein>
    <submittedName>
        <fullName evidence="1">Uncharacterized protein</fullName>
    </submittedName>
</protein>
<dbReference type="AlphaFoldDB" id="A0A8H9ITC3"/>
<dbReference type="Proteomes" id="UP000658656">
    <property type="component" value="Unassembled WGS sequence"/>
</dbReference>
<reference evidence="1" key="1">
    <citation type="journal article" date="2014" name="Int. J. Syst. Evol. Microbiol.">
        <title>Complete genome sequence of Corynebacterium casei LMG S-19264T (=DSM 44701T), isolated from a smear-ripened cheese.</title>
        <authorList>
            <consortium name="US DOE Joint Genome Institute (JGI-PGF)"/>
            <person name="Walter F."/>
            <person name="Albersmeier A."/>
            <person name="Kalinowski J."/>
            <person name="Ruckert C."/>
        </authorList>
    </citation>
    <scope>NUCLEOTIDE SEQUENCE</scope>
    <source>
        <strain evidence="1">CGMCC 4.7679</strain>
    </source>
</reference>
<dbReference type="EMBL" id="BNAV01000002">
    <property type="protein sequence ID" value="GHF48571.1"/>
    <property type="molecule type" value="Genomic_DNA"/>
</dbReference>
<keyword evidence="2" id="KW-1185">Reference proteome</keyword>
<comment type="caution">
    <text evidence="1">The sequence shown here is derived from an EMBL/GenBank/DDBJ whole genome shotgun (WGS) entry which is preliminary data.</text>
</comment>
<accession>A0A8H9ITC3</accession>
<gene>
    <name evidence="1" type="ORF">GCM10017566_22360</name>
</gene>
<organism evidence="1 2">
    <name type="scientific">Amycolatopsis bartoniae</name>
    <dbReference type="NCBI Taxonomy" id="941986"/>
    <lineage>
        <taxon>Bacteria</taxon>
        <taxon>Bacillati</taxon>
        <taxon>Actinomycetota</taxon>
        <taxon>Actinomycetes</taxon>
        <taxon>Pseudonocardiales</taxon>
        <taxon>Pseudonocardiaceae</taxon>
        <taxon>Amycolatopsis</taxon>
    </lineage>
</organism>
<name>A0A8H9ITC3_9PSEU</name>
<sequence>MRSSDRTAPRALTCYSANLVAYLERDDPEAAQKLASAVHLWVRTDVAAEVLVFSHHDRIDFHADGSALTYRTAETWGATRAGIRAELRRRGQVLVVGNTWYVPWSPSAKAEEVPHWVVVSGYEHEHWHVADHFAARTPRGEQMRYRGWLTEEDFRALLTPLTSPTPEQLHRDRHALGTAVSMPESSRYRWLERATTALDPSPADDVEWIRDPASVLHLITRTLQADPGVLARLALDIWCASRHQCYRLAAQGQGESEKARAWADLPRAVQFAVEALRRGRRRTSSVEQVVVRISRMLEAGGTP</sequence>